<name>A0A0C9R9N2_9HYME</name>
<feature type="transmembrane region" description="Helical" evidence="1">
    <location>
        <begin position="46"/>
        <end position="64"/>
    </location>
</feature>
<keyword evidence="1" id="KW-0812">Transmembrane</keyword>
<dbReference type="AlphaFoldDB" id="A0A0C9R9N2"/>
<evidence type="ECO:0000256" key="1">
    <source>
        <dbReference type="SAM" id="Phobius"/>
    </source>
</evidence>
<evidence type="ECO:0000313" key="2">
    <source>
        <dbReference type="EMBL" id="JAG82891.1"/>
    </source>
</evidence>
<organism evidence="2">
    <name type="scientific">Fopius arisanus</name>
    <dbReference type="NCBI Taxonomy" id="64838"/>
    <lineage>
        <taxon>Eukaryota</taxon>
        <taxon>Metazoa</taxon>
        <taxon>Ecdysozoa</taxon>
        <taxon>Arthropoda</taxon>
        <taxon>Hexapoda</taxon>
        <taxon>Insecta</taxon>
        <taxon>Pterygota</taxon>
        <taxon>Neoptera</taxon>
        <taxon>Endopterygota</taxon>
        <taxon>Hymenoptera</taxon>
        <taxon>Apocrita</taxon>
        <taxon>Ichneumonoidea</taxon>
        <taxon>Braconidae</taxon>
        <taxon>Opiinae</taxon>
        <taxon>Fopius</taxon>
    </lineage>
</organism>
<feature type="non-terminal residue" evidence="2">
    <location>
        <position position="1"/>
    </location>
</feature>
<sequence length="115" mass="13251">PQRGYHYEWGDEKRVLRMAIVAPVRAALSSLTELLLRAIAKLFARNIFSIFTGILFLSLIFSSLEKPRANQGRHIIPVKKINLSDPPKNCKKPSKKFKRLNPIFPFFSSKKWRGV</sequence>
<proteinExistence type="predicted"/>
<protein>
    <submittedName>
        <fullName evidence="2">Rep_2 protein</fullName>
    </submittedName>
</protein>
<keyword evidence="1" id="KW-0472">Membrane</keyword>
<reference evidence="2" key="1">
    <citation type="submission" date="2015-01" db="EMBL/GenBank/DDBJ databases">
        <title>Transcriptome Assembly of Fopius arisanus.</title>
        <authorList>
            <person name="Geib S."/>
        </authorList>
    </citation>
    <scope>NUCLEOTIDE SEQUENCE</scope>
</reference>
<dbReference type="EMBL" id="GBYB01013124">
    <property type="protein sequence ID" value="JAG82891.1"/>
    <property type="molecule type" value="Transcribed_RNA"/>
</dbReference>
<gene>
    <name evidence="2" type="primary">rep_2</name>
    <name evidence="2" type="ORF">g.22992</name>
</gene>
<keyword evidence="1" id="KW-1133">Transmembrane helix</keyword>
<accession>A0A0C9R9N2</accession>